<evidence type="ECO:0000256" key="2">
    <source>
        <dbReference type="SAM" id="SignalP"/>
    </source>
</evidence>
<organism evidence="3 4">
    <name type="scientific">Anopheles merus</name>
    <name type="common">Mosquito</name>
    <dbReference type="NCBI Taxonomy" id="30066"/>
    <lineage>
        <taxon>Eukaryota</taxon>
        <taxon>Metazoa</taxon>
        <taxon>Ecdysozoa</taxon>
        <taxon>Arthropoda</taxon>
        <taxon>Hexapoda</taxon>
        <taxon>Insecta</taxon>
        <taxon>Pterygota</taxon>
        <taxon>Neoptera</taxon>
        <taxon>Endopterygota</taxon>
        <taxon>Diptera</taxon>
        <taxon>Nematocera</taxon>
        <taxon>Culicoidea</taxon>
        <taxon>Culicidae</taxon>
        <taxon>Anophelinae</taxon>
        <taxon>Anopheles</taxon>
    </lineage>
</organism>
<dbReference type="AlphaFoldDB" id="A0A182UMH7"/>
<evidence type="ECO:0000313" key="4">
    <source>
        <dbReference type="Proteomes" id="UP000075903"/>
    </source>
</evidence>
<keyword evidence="4" id="KW-1185">Reference proteome</keyword>
<name>A0A182UMH7_ANOME</name>
<proteinExistence type="predicted"/>
<keyword evidence="2" id="KW-0732">Signal</keyword>
<feature type="region of interest" description="Disordered" evidence="1">
    <location>
        <begin position="55"/>
        <end position="80"/>
    </location>
</feature>
<accession>A0A182UMH7</accession>
<evidence type="ECO:0000256" key="1">
    <source>
        <dbReference type="SAM" id="MobiDB-lite"/>
    </source>
</evidence>
<feature type="chain" id="PRO_5008138400" evidence="2">
    <location>
        <begin position="20"/>
        <end position="202"/>
    </location>
</feature>
<dbReference type="Proteomes" id="UP000075903">
    <property type="component" value="Unassembled WGS sequence"/>
</dbReference>
<sequence length="202" mass="22396">MRLTVLICLYLTFLEASVGSLIYPERTLIQMLLGQERMVTVDELVAAGGSIAQLRSQESSEPSQPRAARVGRRKLTIGGEEQPGEIPAEKVVALKKTIRKLATKKPVKRLVNTRGSVRPKVERAHVRYRCTSLAGQQRCGLSAHSQLSPRARRSSSEEEQLADRLYDGVALMDVRRLEIGLLKSTRLTSSTGERSSSIDDLR</sequence>
<feature type="signal peptide" evidence="2">
    <location>
        <begin position="1"/>
        <end position="19"/>
    </location>
</feature>
<dbReference type="VEuPathDB" id="VectorBase:AMEM000415"/>
<evidence type="ECO:0000313" key="3">
    <source>
        <dbReference type="EnsemblMetazoa" id="AMEM000415-PA"/>
    </source>
</evidence>
<protein>
    <submittedName>
        <fullName evidence="3">Uncharacterized protein</fullName>
    </submittedName>
</protein>
<reference evidence="3" key="1">
    <citation type="submission" date="2020-05" db="UniProtKB">
        <authorList>
            <consortium name="EnsemblMetazoa"/>
        </authorList>
    </citation>
    <scope>IDENTIFICATION</scope>
    <source>
        <strain evidence="3">MAF</strain>
    </source>
</reference>
<dbReference type="EnsemblMetazoa" id="AMEM000415-RA">
    <property type="protein sequence ID" value="AMEM000415-PA"/>
    <property type="gene ID" value="AMEM000415"/>
</dbReference>